<comment type="caution">
    <text evidence="3">The sequence shown here is derived from an EMBL/GenBank/DDBJ whole genome shotgun (WGS) entry which is preliminary data.</text>
</comment>
<dbReference type="Gene3D" id="3.40.220.10">
    <property type="entry name" value="Leucine Aminopeptidase, subunit E, domain 1"/>
    <property type="match status" value="1"/>
</dbReference>
<evidence type="ECO:0000313" key="4">
    <source>
        <dbReference type="Proteomes" id="UP001195483"/>
    </source>
</evidence>
<feature type="region of interest" description="Disordered" evidence="1">
    <location>
        <begin position="529"/>
        <end position="552"/>
    </location>
</feature>
<dbReference type="InterPro" id="IPR057044">
    <property type="entry name" value="PARP14_KH_1"/>
</dbReference>
<dbReference type="InterPro" id="IPR002589">
    <property type="entry name" value="Macro_dom"/>
</dbReference>
<accession>A0AAE0SUU1</accession>
<reference evidence="3" key="3">
    <citation type="submission" date="2023-05" db="EMBL/GenBank/DDBJ databases">
        <authorList>
            <person name="Smith C.H."/>
        </authorList>
    </citation>
    <scope>NUCLEOTIDE SEQUENCE</scope>
    <source>
        <strain evidence="3">CHS0354</strain>
        <tissue evidence="3">Mantle</tissue>
    </source>
</reference>
<name>A0AAE0SUU1_9BIVA</name>
<gene>
    <name evidence="3" type="ORF">CHS0354_013668</name>
</gene>
<reference evidence="3" key="1">
    <citation type="journal article" date="2021" name="Genome Biol. Evol.">
        <title>A High-Quality Reference Genome for a Parasitic Bivalve with Doubly Uniparental Inheritance (Bivalvia: Unionida).</title>
        <authorList>
            <person name="Smith C.H."/>
        </authorList>
    </citation>
    <scope>NUCLEOTIDE SEQUENCE</scope>
    <source>
        <strain evidence="3">CHS0354</strain>
    </source>
</reference>
<dbReference type="Proteomes" id="UP001195483">
    <property type="component" value="Unassembled WGS sequence"/>
</dbReference>
<proteinExistence type="predicted"/>
<dbReference type="SUPFAM" id="SSF52949">
    <property type="entry name" value="Macro domain-like"/>
    <property type="match status" value="1"/>
</dbReference>
<sequence>MDAERVCMRPHTIDKKEIQVCLYYECLDDDLHAVEFLNLTNGTEDTVGKLKLPGPVVVKDLKPPILKFLMKNEKHKQMFERNMSDINGIARWPSCVDMYLIIECTVKDEDKNSGVVLKDWSIKVADKVHSFAAGIEVAEFNTIQEAWDRVIMGLQARAVDNPEDVSVSLEKEKYNIMVAGPKAAVEKLKKTVLNIIAKVETQVELEKQKVTEKKPMKTYEMTLLIETQFKQDIEEKYHGLSFDLNLKDMRAIFVGQADVVQKAVVQMHEKLKSFVSISMPMSKAAKDLLFAKENTDYIMQKMKSQKVIGVWDVDGTEEVHMFARDKREVQEVIQLVRDCLVEKDIKLDDVMVKNVQEEQWSQLVQRILKKHKQKVVIETKMMRVFIVAMDDVFQGVFDEIKIYLEKYNIQGLFLALEPVKVKFIQTYKMEDIKTLEKRFENSHVKLSIIDYGEQKGIKINGTEDGCNAVKTELTKLAKIIITKEHVIVEKAGLRKLLQSSRGKSQLSSVELKYRCFLVMMDSGTSNSLHLEGVSGGNSSGSEEDTGQSDEKMDKCAASVNVERIKDSVVQGEFVTQRTFSAVLDGYTPLSSSDDMSASSSSDVSIVHGICRYTLPQSVVLEIVQGDITMETTDVIVNSVLSNLNLIQGQVSKAILTAGGSSIQQECQNKT</sequence>
<dbReference type="InterPro" id="IPR043472">
    <property type="entry name" value="Macro_dom-like"/>
</dbReference>
<protein>
    <recommendedName>
        <fullName evidence="2">Macro domain-containing protein</fullName>
    </recommendedName>
</protein>
<dbReference type="Pfam" id="PF23084">
    <property type="entry name" value="KH_PARP14_1"/>
    <property type="match status" value="1"/>
</dbReference>
<evidence type="ECO:0000259" key="2">
    <source>
        <dbReference type="PROSITE" id="PS51154"/>
    </source>
</evidence>
<dbReference type="EMBL" id="JAEAOA010000831">
    <property type="protein sequence ID" value="KAK3598159.1"/>
    <property type="molecule type" value="Genomic_DNA"/>
</dbReference>
<evidence type="ECO:0000313" key="3">
    <source>
        <dbReference type="EMBL" id="KAK3598159.1"/>
    </source>
</evidence>
<dbReference type="AlphaFoldDB" id="A0AAE0SUU1"/>
<dbReference type="PROSITE" id="PS51154">
    <property type="entry name" value="MACRO"/>
    <property type="match status" value="1"/>
</dbReference>
<organism evidence="3 4">
    <name type="scientific">Potamilus streckersoni</name>
    <dbReference type="NCBI Taxonomy" id="2493646"/>
    <lineage>
        <taxon>Eukaryota</taxon>
        <taxon>Metazoa</taxon>
        <taxon>Spiralia</taxon>
        <taxon>Lophotrochozoa</taxon>
        <taxon>Mollusca</taxon>
        <taxon>Bivalvia</taxon>
        <taxon>Autobranchia</taxon>
        <taxon>Heteroconchia</taxon>
        <taxon>Palaeoheterodonta</taxon>
        <taxon>Unionida</taxon>
        <taxon>Unionoidea</taxon>
        <taxon>Unionidae</taxon>
        <taxon>Ambleminae</taxon>
        <taxon>Lampsilini</taxon>
        <taxon>Potamilus</taxon>
    </lineage>
</organism>
<keyword evidence="4" id="KW-1185">Reference proteome</keyword>
<reference evidence="3" key="2">
    <citation type="journal article" date="2021" name="Genome Biol. Evol.">
        <title>Developing a high-quality reference genome for a parasitic bivalve with doubly uniparental inheritance (Bivalvia: Unionida).</title>
        <authorList>
            <person name="Smith C.H."/>
        </authorList>
    </citation>
    <scope>NUCLEOTIDE SEQUENCE</scope>
    <source>
        <strain evidence="3">CHS0354</strain>
        <tissue evidence="3">Mantle</tissue>
    </source>
</reference>
<evidence type="ECO:0000256" key="1">
    <source>
        <dbReference type="SAM" id="MobiDB-lite"/>
    </source>
</evidence>
<feature type="domain" description="Macro" evidence="2">
    <location>
        <begin position="607"/>
        <end position="670"/>
    </location>
</feature>